<dbReference type="EMBL" id="CP018092">
    <property type="protein sequence ID" value="ATS18690.1"/>
    <property type="molecule type" value="Genomic_DNA"/>
</dbReference>
<dbReference type="InterPro" id="IPR000866">
    <property type="entry name" value="AhpC/TSA"/>
</dbReference>
<dbReference type="PROSITE" id="PS51352">
    <property type="entry name" value="THIOREDOXIN_2"/>
    <property type="match status" value="1"/>
</dbReference>
<keyword evidence="6" id="KW-1185">Reference proteome</keyword>
<accession>A0A2D2Q2E7</accession>
<name>A0A2D2Q2E7_PARLV</name>
<dbReference type="CDD" id="cd02970">
    <property type="entry name" value="PRX_like2"/>
    <property type="match status" value="1"/>
</dbReference>
<proteinExistence type="predicted"/>
<sequence length="190" mass="21271">MAIQLPFLTSNNFSGLFNDRFWQNAWPVPAHNQLLQGEAVPDGELPAVGLANQVRLSAVWQEQPLLLAFTRIFTEHQYCPLCYPHLKALNEHYETFQSKGAAVLVVTSTDQRQSEQVAADLGLKMPLLVDPQCRLFRKYGTGQALGAPLPAQFLIDRQGTLRYKHLFSFLEANAPIERLLKEVEALQAGA</sequence>
<keyword evidence="1" id="KW-0575">Peroxidase</keyword>
<keyword evidence="1" id="KW-0560">Oxidoreductase</keyword>
<keyword evidence="3" id="KW-0676">Redox-active center</keyword>
<reference evidence="5 6" key="1">
    <citation type="submission" date="2016-11" db="EMBL/GenBank/DDBJ databases">
        <title>Complete genome sequence of thermophilic cyanobacteria strain Synechococcus sp. PCC6715.</title>
        <authorList>
            <person name="Tang J."/>
            <person name="Daroch M."/>
            <person name="Liang Y."/>
            <person name="Jiang D."/>
            <person name="Shah M."/>
        </authorList>
    </citation>
    <scope>NUCLEOTIDE SEQUENCE [LARGE SCALE GENOMIC DNA]</scope>
    <source>
        <strain evidence="5 6">PCC 6715</strain>
    </source>
</reference>
<dbReference type="InterPro" id="IPR050455">
    <property type="entry name" value="Tpx_Peroxidase_subfamily"/>
</dbReference>
<organism evidence="5 6">
    <name type="scientific">Parathermosynechococcus lividus PCC 6715</name>
    <dbReference type="NCBI Taxonomy" id="1917166"/>
    <lineage>
        <taxon>Bacteria</taxon>
        <taxon>Bacillati</taxon>
        <taxon>Cyanobacteriota</taxon>
        <taxon>Cyanophyceae</taxon>
        <taxon>Acaryochloridales</taxon>
        <taxon>Thermosynechococcaceae</taxon>
        <taxon>Parathermosynechococcus</taxon>
    </lineage>
</organism>
<dbReference type="RefSeq" id="WP_099799032.1">
    <property type="nucleotide sequence ID" value="NZ_CP018092.1"/>
</dbReference>
<evidence type="ECO:0000313" key="6">
    <source>
        <dbReference type="Proteomes" id="UP000231057"/>
    </source>
</evidence>
<protein>
    <submittedName>
        <fullName evidence="5">Alkyl hydroperoxide reductase</fullName>
    </submittedName>
</protein>
<dbReference type="KEGG" id="slw:BRW62_07925"/>
<dbReference type="Pfam" id="PF00578">
    <property type="entry name" value="AhpC-TSA"/>
    <property type="match status" value="1"/>
</dbReference>
<evidence type="ECO:0000259" key="4">
    <source>
        <dbReference type="PROSITE" id="PS51352"/>
    </source>
</evidence>
<reference evidence="6" key="2">
    <citation type="journal article" date="2022" name="Front. Microbiol.">
        <title>Comparative Genomic Analysis Revealed Distinct Molecular Components and Organization of CO2-Concentrating Mechanism in Thermophilic Cyanobacteria.</title>
        <authorList>
            <person name="Tang J."/>
            <person name="Zhou H."/>
            <person name="Yao D."/>
            <person name="Riaz S."/>
            <person name="You D."/>
            <person name="Klepacz-Smolka A."/>
            <person name="Daroch M."/>
        </authorList>
    </citation>
    <scope>NUCLEOTIDE SEQUENCE [LARGE SCALE GENOMIC DNA]</scope>
    <source>
        <strain evidence="6">PCC 6715</strain>
    </source>
</reference>
<dbReference type="AlphaFoldDB" id="A0A2D2Q2E7"/>
<dbReference type="PANTHER" id="PTHR43110">
    <property type="entry name" value="THIOL PEROXIDASE"/>
    <property type="match status" value="1"/>
</dbReference>
<dbReference type="InterPro" id="IPR036249">
    <property type="entry name" value="Thioredoxin-like_sf"/>
</dbReference>
<evidence type="ECO:0000256" key="1">
    <source>
        <dbReference type="ARBA" id="ARBA00022559"/>
    </source>
</evidence>
<evidence type="ECO:0000256" key="2">
    <source>
        <dbReference type="ARBA" id="ARBA00022862"/>
    </source>
</evidence>
<feature type="domain" description="Thioredoxin" evidence="4">
    <location>
        <begin position="34"/>
        <end position="188"/>
    </location>
</feature>
<dbReference type="GO" id="GO:0004601">
    <property type="term" value="F:peroxidase activity"/>
    <property type="evidence" value="ECO:0007669"/>
    <property type="project" value="UniProtKB-KW"/>
</dbReference>
<dbReference type="SUPFAM" id="SSF52833">
    <property type="entry name" value="Thioredoxin-like"/>
    <property type="match status" value="1"/>
</dbReference>
<evidence type="ECO:0000256" key="3">
    <source>
        <dbReference type="ARBA" id="ARBA00023284"/>
    </source>
</evidence>
<dbReference type="PANTHER" id="PTHR43110:SF1">
    <property type="entry name" value="THIOL PEROXIDASE"/>
    <property type="match status" value="1"/>
</dbReference>
<dbReference type="Gene3D" id="3.40.30.10">
    <property type="entry name" value="Glutaredoxin"/>
    <property type="match status" value="1"/>
</dbReference>
<dbReference type="InterPro" id="IPR013766">
    <property type="entry name" value="Thioredoxin_domain"/>
</dbReference>
<dbReference type="Proteomes" id="UP000231057">
    <property type="component" value="Chromosome"/>
</dbReference>
<dbReference type="OrthoDB" id="422376at2"/>
<gene>
    <name evidence="5" type="ORF">BRW62_07925</name>
</gene>
<keyword evidence="2" id="KW-0049">Antioxidant</keyword>
<evidence type="ECO:0000313" key="5">
    <source>
        <dbReference type="EMBL" id="ATS18690.1"/>
    </source>
</evidence>